<name>A0AAN5CA51_9BILA</name>
<sequence>PFSPQWPIVDRSLSPLPPFDDCTDLAHSRKHAAAADSPPSCPSTPCRIPRRLFHTSKAAAARPRFAAARTTRAPLLD</sequence>
<protein>
    <submittedName>
        <fullName evidence="1">Uncharacterized protein</fullName>
    </submittedName>
</protein>
<comment type="caution">
    <text evidence="1">The sequence shown here is derived from an EMBL/GenBank/DDBJ whole genome shotgun (WGS) entry which is preliminary data.</text>
</comment>
<dbReference type="Proteomes" id="UP001328107">
    <property type="component" value="Unassembled WGS sequence"/>
</dbReference>
<evidence type="ECO:0000313" key="2">
    <source>
        <dbReference type="Proteomes" id="UP001328107"/>
    </source>
</evidence>
<accession>A0AAN5CA51</accession>
<evidence type="ECO:0000313" key="1">
    <source>
        <dbReference type="EMBL" id="GMR35477.1"/>
    </source>
</evidence>
<keyword evidence="2" id="KW-1185">Reference proteome</keyword>
<proteinExistence type="predicted"/>
<organism evidence="1 2">
    <name type="scientific">Pristionchus mayeri</name>
    <dbReference type="NCBI Taxonomy" id="1317129"/>
    <lineage>
        <taxon>Eukaryota</taxon>
        <taxon>Metazoa</taxon>
        <taxon>Ecdysozoa</taxon>
        <taxon>Nematoda</taxon>
        <taxon>Chromadorea</taxon>
        <taxon>Rhabditida</taxon>
        <taxon>Rhabditina</taxon>
        <taxon>Diplogasteromorpha</taxon>
        <taxon>Diplogasteroidea</taxon>
        <taxon>Neodiplogasteridae</taxon>
        <taxon>Pristionchus</taxon>
    </lineage>
</organism>
<gene>
    <name evidence="1" type="ORF">PMAYCL1PPCAC_05672</name>
</gene>
<dbReference type="EMBL" id="BTRK01000002">
    <property type="protein sequence ID" value="GMR35477.1"/>
    <property type="molecule type" value="Genomic_DNA"/>
</dbReference>
<reference evidence="2" key="1">
    <citation type="submission" date="2022-10" db="EMBL/GenBank/DDBJ databases">
        <title>Genome assembly of Pristionchus species.</title>
        <authorList>
            <person name="Yoshida K."/>
            <person name="Sommer R.J."/>
        </authorList>
    </citation>
    <scope>NUCLEOTIDE SEQUENCE [LARGE SCALE GENOMIC DNA]</scope>
    <source>
        <strain evidence="2">RS5460</strain>
    </source>
</reference>
<feature type="non-terminal residue" evidence="1">
    <location>
        <position position="1"/>
    </location>
</feature>
<dbReference type="AlphaFoldDB" id="A0AAN5CA51"/>
<feature type="non-terminal residue" evidence="1">
    <location>
        <position position="77"/>
    </location>
</feature>